<evidence type="ECO:0000313" key="3">
    <source>
        <dbReference type="Proteomes" id="UP000053562"/>
    </source>
</evidence>
<evidence type="ECO:0000313" key="2">
    <source>
        <dbReference type="EMBL" id="KMZ76858.1"/>
    </source>
</evidence>
<keyword evidence="1" id="KW-1133">Transmembrane helix</keyword>
<proteinExistence type="predicted"/>
<feature type="transmembrane region" description="Helical" evidence="1">
    <location>
        <begin position="214"/>
        <end position="235"/>
    </location>
</feature>
<sequence length="250" mass="29851">MYNFKSVFKEIYSIFHTKFENPNEKCTEIFTRLQGQYKEIDGSFKSYCNKAIAYLEYLEKAYEGDINTAKGSIYLYCWLHEVQFNNSKYNNKGLDIYRQLLKEYEEIDRTSNIPHIFGNYLKNNIDENLKDLYHLYYKFDKFKNKKECESNYCKCAEECYDSYITYINNCNNPNNADFCNGLEEFRAQYNNYMSKNFTCDGDYKYLPSTKNFDISLILIPTIATLIITSMLFVLYKVIILYTNANITYFH</sequence>
<accession>A0A0J9UTX5</accession>
<dbReference type="EMBL" id="KQ234593">
    <property type="protein sequence ID" value="KMZ76858.1"/>
    <property type="molecule type" value="Genomic_DNA"/>
</dbReference>
<protein>
    <submittedName>
        <fullName evidence="2">Uncharacterized protein</fullName>
    </submittedName>
</protein>
<dbReference type="Proteomes" id="UP000053562">
    <property type="component" value="Unassembled WGS sequence"/>
</dbReference>
<reference evidence="2 3" key="1">
    <citation type="submission" date="2011-08" db="EMBL/GenBank/DDBJ databases">
        <title>The Genome Sequence of Plasmodium vivax India VII.</title>
        <authorList>
            <consortium name="The Broad Institute Genome Sequencing Platform"/>
            <consortium name="The Broad Institute Genome Sequencing Center for Infectious Disease"/>
            <person name="Neafsey D."/>
            <person name="Carlton J."/>
            <person name="Barnwell J."/>
            <person name="Collins W."/>
            <person name="Escalante A."/>
            <person name="Mullikin J."/>
            <person name="Saul A."/>
            <person name="Guigo R."/>
            <person name="Camara F."/>
            <person name="Young S.K."/>
            <person name="Zeng Q."/>
            <person name="Gargeya S."/>
            <person name="Fitzgerald M."/>
            <person name="Haas B."/>
            <person name="Abouelleil A."/>
            <person name="Alvarado L."/>
            <person name="Arachchi H.M."/>
            <person name="Berlin A."/>
            <person name="Brown A."/>
            <person name="Chapman S.B."/>
            <person name="Chen Z."/>
            <person name="Dunbar C."/>
            <person name="Freedman E."/>
            <person name="Gearin G."/>
            <person name="Gellesch M."/>
            <person name="Goldberg J."/>
            <person name="Griggs A."/>
            <person name="Gujja S."/>
            <person name="Heiman D."/>
            <person name="Howarth C."/>
            <person name="Larson L."/>
            <person name="Lui A."/>
            <person name="MacDonald P.J.P."/>
            <person name="Montmayeur A."/>
            <person name="Murphy C."/>
            <person name="Neiman D."/>
            <person name="Pearson M."/>
            <person name="Priest M."/>
            <person name="Roberts A."/>
            <person name="Saif S."/>
            <person name="Shea T."/>
            <person name="Shenoy N."/>
            <person name="Sisk P."/>
            <person name="Stolte C."/>
            <person name="Sykes S."/>
            <person name="Wortman J."/>
            <person name="Nusbaum C."/>
            <person name="Birren B."/>
        </authorList>
    </citation>
    <scope>NUCLEOTIDE SEQUENCE [LARGE SCALE GENOMIC DNA]</scope>
    <source>
        <strain evidence="2 3">India VII</strain>
    </source>
</reference>
<evidence type="ECO:0000256" key="1">
    <source>
        <dbReference type="SAM" id="Phobius"/>
    </source>
</evidence>
<organism evidence="2 3">
    <name type="scientific">Plasmodium vivax India VII</name>
    <dbReference type="NCBI Taxonomy" id="1077284"/>
    <lineage>
        <taxon>Eukaryota</taxon>
        <taxon>Sar</taxon>
        <taxon>Alveolata</taxon>
        <taxon>Apicomplexa</taxon>
        <taxon>Aconoidasida</taxon>
        <taxon>Haemosporida</taxon>
        <taxon>Plasmodiidae</taxon>
        <taxon>Plasmodium</taxon>
        <taxon>Plasmodium (Plasmodium)</taxon>
    </lineage>
</organism>
<keyword evidence="1" id="KW-0472">Membrane</keyword>
<name>A0A0J9UTX5_PLAVI</name>
<dbReference type="OrthoDB" id="389374at2759"/>
<dbReference type="AlphaFoldDB" id="A0A0J9UTX5"/>
<gene>
    <name evidence="2" type="ORF">PVIIG_06046</name>
</gene>
<keyword evidence="1" id="KW-0812">Transmembrane</keyword>